<feature type="compositionally biased region" description="Basic and acidic residues" evidence="4">
    <location>
        <begin position="424"/>
        <end position="433"/>
    </location>
</feature>
<evidence type="ECO:0000256" key="1">
    <source>
        <dbReference type="ARBA" id="ARBA00015518"/>
    </source>
</evidence>
<name>A0AAE1B1A3_9GAST</name>
<evidence type="ECO:0000313" key="7">
    <source>
        <dbReference type="Proteomes" id="UP001283361"/>
    </source>
</evidence>
<dbReference type="InterPro" id="IPR012677">
    <property type="entry name" value="Nucleotide-bd_a/b_plait_sf"/>
</dbReference>
<organism evidence="6 7">
    <name type="scientific">Elysia crispata</name>
    <name type="common">lettuce slug</name>
    <dbReference type="NCBI Taxonomy" id="231223"/>
    <lineage>
        <taxon>Eukaryota</taxon>
        <taxon>Metazoa</taxon>
        <taxon>Spiralia</taxon>
        <taxon>Lophotrochozoa</taxon>
        <taxon>Mollusca</taxon>
        <taxon>Gastropoda</taxon>
        <taxon>Heterobranchia</taxon>
        <taxon>Euthyneura</taxon>
        <taxon>Panpulmonata</taxon>
        <taxon>Sacoglossa</taxon>
        <taxon>Placobranchoidea</taxon>
        <taxon>Plakobranchidae</taxon>
        <taxon>Elysia</taxon>
    </lineage>
</organism>
<dbReference type="SUPFAM" id="SSF54928">
    <property type="entry name" value="RNA-binding domain, RBD"/>
    <property type="match status" value="1"/>
</dbReference>
<protein>
    <recommendedName>
        <fullName evidence="1">Methenyltetrahydrofolate synthase domain-containing protein</fullName>
    </recommendedName>
</protein>
<proteinExistence type="predicted"/>
<dbReference type="PANTHER" id="PTHR13017">
    <property type="entry name" value="5-FORMYLTETRAHYDROFOLATE CYCLO-LIGASE-RELATED"/>
    <property type="match status" value="1"/>
</dbReference>
<evidence type="ECO:0000256" key="3">
    <source>
        <dbReference type="PROSITE-ProRule" id="PRU00176"/>
    </source>
</evidence>
<dbReference type="InterPro" id="IPR035979">
    <property type="entry name" value="RBD_domain_sf"/>
</dbReference>
<dbReference type="InterPro" id="IPR024185">
    <property type="entry name" value="FTHF_cligase-like_sf"/>
</dbReference>
<keyword evidence="2 3" id="KW-0694">RNA-binding</keyword>
<accession>A0AAE1B1A3</accession>
<dbReference type="Gene3D" id="3.30.70.330">
    <property type="match status" value="1"/>
</dbReference>
<dbReference type="Gene3D" id="3.40.50.10420">
    <property type="entry name" value="NagB/RpiA/CoA transferase-like"/>
    <property type="match status" value="1"/>
</dbReference>
<dbReference type="Pfam" id="PF00076">
    <property type="entry name" value="RRM_1"/>
    <property type="match status" value="1"/>
</dbReference>
<dbReference type="Proteomes" id="UP001283361">
    <property type="component" value="Unassembled WGS sequence"/>
</dbReference>
<reference evidence="6" key="1">
    <citation type="journal article" date="2023" name="G3 (Bethesda)">
        <title>A reference genome for the long-term kleptoplast-retaining sea slug Elysia crispata morphotype clarki.</title>
        <authorList>
            <person name="Eastman K.E."/>
            <person name="Pendleton A.L."/>
            <person name="Shaikh M.A."/>
            <person name="Suttiyut T."/>
            <person name="Ogas R."/>
            <person name="Tomko P."/>
            <person name="Gavelis G."/>
            <person name="Widhalm J.R."/>
            <person name="Wisecaver J.H."/>
        </authorList>
    </citation>
    <scope>NUCLEOTIDE SEQUENCE</scope>
    <source>
        <strain evidence="6">ECLA1</strain>
    </source>
</reference>
<feature type="compositionally biased region" description="Basic residues" evidence="4">
    <location>
        <begin position="348"/>
        <end position="359"/>
    </location>
</feature>
<dbReference type="SMART" id="SM00360">
    <property type="entry name" value="RRM"/>
    <property type="match status" value="1"/>
</dbReference>
<dbReference type="EMBL" id="JAWDGP010000749">
    <property type="protein sequence ID" value="KAK3797748.1"/>
    <property type="molecule type" value="Genomic_DNA"/>
</dbReference>
<feature type="compositionally biased region" description="Basic residues" evidence="4">
    <location>
        <begin position="389"/>
        <end position="404"/>
    </location>
</feature>
<feature type="compositionally biased region" description="Basic and acidic residues" evidence="4">
    <location>
        <begin position="333"/>
        <end position="343"/>
    </location>
</feature>
<dbReference type="InterPro" id="IPR000504">
    <property type="entry name" value="RRM_dom"/>
</dbReference>
<dbReference type="SUPFAM" id="SSF100950">
    <property type="entry name" value="NagB/RpiA/CoA transferase-like"/>
    <property type="match status" value="1"/>
</dbReference>
<feature type="compositionally biased region" description="Acidic residues" evidence="4">
    <location>
        <begin position="373"/>
        <end position="384"/>
    </location>
</feature>
<feature type="region of interest" description="Disordered" evidence="4">
    <location>
        <begin position="1"/>
        <end position="50"/>
    </location>
</feature>
<dbReference type="InterPro" id="IPR002698">
    <property type="entry name" value="FTHF_cligase"/>
</dbReference>
<feature type="compositionally biased region" description="Basic and acidic residues" evidence="4">
    <location>
        <begin position="450"/>
        <end position="483"/>
    </location>
</feature>
<evidence type="ECO:0000259" key="5">
    <source>
        <dbReference type="PROSITE" id="PS50102"/>
    </source>
</evidence>
<dbReference type="GO" id="GO:0005737">
    <property type="term" value="C:cytoplasm"/>
    <property type="evidence" value="ECO:0007669"/>
    <property type="project" value="TreeGrafter"/>
</dbReference>
<dbReference type="PANTHER" id="PTHR13017:SF0">
    <property type="entry name" value="METHENYLTETRAHYDROFOLATE SYNTHASE DOMAIN-CONTAINING PROTEIN"/>
    <property type="match status" value="1"/>
</dbReference>
<feature type="domain" description="RRM" evidence="5">
    <location>
        <begin position="495"/>
        <end position="568"/>
    </location>
</feature>
<feature type="compositionally biased region" description="Basic residues" evidence="4">
    <location>
        <begin position="438"/>
        <end position="449"/>
    </location>
</feature>
<sequence length="597" mass="67523">MENNNAIATQGPDDEAKIEDVKPTIDGDSPDKGNNRQRRRQYRKEVHPEDETGKWSIRRKIWDHLEDNNLVNAPRPCHYRIPNFEGAAAANDRLTGLSAWKQARTVKVNPDKPQEQARFLVLEDEKELVLLNQTQRNLLVPTPQLRTGLLNRVIPPADIDKEKLRQCCTSQGVKENSKEIGLEDKVKIDLIIVGSVAVSRKGYRIGKGKGFADLEYAMMRTMGAIDANTIVVTSVHDSQVVDIPEELVEEHDLTVDYILTPTELIETGCTRPKPAGVIWDHLEVNKFFQIPVLRQLRDIEREAGRPVLLKGQENDDEDPLENAEPPRPRRFRRYGDRSGDRGGYRGGRGGRFRRGGGRRRIAEGDESNKENAETGDESGADGDMDGGRGGRRRNYRNRRFRRGGGGKGRASESELSDGGVNDGGHGDGEEKPRSRGYPSRRRPFQRRRRFDGGNRRDNRAGGDHSGSDGEQKTSGDEDGENRRPQRQRFRTNPDAIVWMGGLSRRLRVSELKTELRAMNVNPVRLVWRGARGFAFLHFQTTDTAKEAVDVLYGREFDGREAKVEMANNDRPRRRGGDYHRGDRGDNHQSEHLEAGDR</sequence>
<dbReference type="Pfam" id="PF01812">
    <property type="entry name" value="5-FTHF_cyc-lig"/>
    <property type="match status" value="1"/>
</dbReference>
<feature type="compositionally biased region" description="Basic and acidic residues" evidence="4">
    <location>
        <begin position="360"/>
        <end position="372"/>
    </location>
</feature>
<dbReference type="AlphaFoldDB" id="A0AAE1B1A3"/>
<evidence type="ECO:0000256" key="2">
    <source>
        <dbReference type="ARBA" id="ARBA00022884"/>
    </source>
</evidence>
<evidence type="ECO:0000313" key="6">
    <source>
        <dbReference type="EMBL" id="KAK3797748.1"/>
    </source>
</evidence>
<dbReference type="GO" id="GO:0003723">
    <property type="term" value="F:RNA binding"/>
    <property type="evidence" value="ECO:0007669"/>
    <property type="project" value="UniProtKB-UniRule"/>
</dbReference>
<feature type="region of interest" description="Disordered" evidence="4">
    <location>
        <begin position="565"/>
        <end position="597"/>
    </location>
</feature>
<dbReference type="FunFam" id="3.40.50.10420:FF:000001">
    <property type="entry name" value="Methenyltetrahydrofolate synthase domain-containing protein"/>
    <property type="match status" value="1"/>
</dbReference>
<feature type="region of interest" description="Disordered" evidence="4">
    <location>
        <begin position="307"/>
        <end position="493"/>
    </location>
</feature>
<keyword evidence="7" id="KW-1185">Reference proteome</keyword>
<dbReference type="InterPro" id="IPR037171">
    <property type="entry name" value="NagB/RpiA_transferase-like"/>
</dbReference>
<feature type="compositionally biased region" description="Basic and acidic residues" evidence="4">
    <location>
        <begin position="14"/>
        <end position="34"/>
    </location>
</feature>
<comment type="caution">
    <text evidence="6">The sequence shown here is derived from an EMBL/GenBank/DDBJ whole genome shotgun (WGS) entry which is preliminary data.</text>
</comment>
<gene>
    <name evidence="6" type="ORF">RRG08_020141</name>
</gene>
<evidence type="ECO:0000256" key="4">
    <source>
        <dbReference type="SAM" id="MobiDB-lite"/>
    </source>
</evidence>
<dbReference type="PROSITE" id="PS50102">
    <property type="entry name" value="RRM"/>
    <property type="match status" value="1"/>
</dbReference>